<proteinExistence type="predicted"/>
<dbReference type="Pfam" id="PF20538">
    <property type="entry name" value="DUF6753"/>
    <property type="match status" value="1"/>
</dbReference>
<dbReference type="AlphaFoldDB" id="A0A6J4KM43"/>
<reference evidence="2" key="1">
    <citation type="submission" date="2020-02" db="EMBL/GenBank/DDBJ databases">
        <authorList>
            <person name="Meier V. D."/>
        </authorList>
    </citation>
    <scope>NUCLEOTIDE SEQUENCE</scope>
    <source>
        <strain evidence="2">AVDCRST_MAG92</strain>
    </source>
</reference>
<accession>A0A6J4KM43</accession>
<keyword evidence="1" id="KW-1133">Transmembrane helix</keyword>
<dbReference type="InterPro" id="IPR046641">
    <property type="entry name" value="DUF6753"/>
</dbReference>
<sequence length="225" mass="24608">MIDIPWLDDQKADIKGYLQGVEATGSQLVSGVKDQVTELRQFTTSQRTQIKQDMGEVLVLAQQERDKLHQDLAAALKVASQKHLAAVEAQANSLIENAGSKLRGKYLKELLTPVAIVALMLFGLGGLTGWTFHKAAMGELAPAGPRQLSLEQWESLRWAVSQEGQLAHNLIEWNQPNLSECIAGQGVGNESLAVTGYEKRPIKYGNCALWVVPPGKRQFGPKPSQ</sequence>
<gene>
    <name evidence="2" type="ORF">AVDCRST_MAG92-5662</name>
</gene>
<evidence type="ECO:0000313" key="2">
    <source>
        <dbReference type="EMBL" id="CAA9308727.1"/>
    </source>
</evidence>
<protein>
    <submittedName>
        <fullName evidence="2">Uncharacterized protein</fullName>
    </submittedName>
</protein>
<evidence type="ECO:0000256" key="1">
    <source>
        <dbReference type="SAM" id="Phobius"/>
    </source>
</evidence>
<keyword evidence="1" id="KW-0812">Transmembrane</keyword>
<name>A0A6J4KM43_9CYAN</name>
<keyword evidence="1" id="KW-0472">Membrane</keyword>
<organism evidence="2">
    <name type="scientific">uncultured Coleofasciculus sp</name>
    <dbReference type="NCBI Taxonomy" id="1267456"/>
    <lineage>
        <taxon>Bacteria</taxon>
        <taxon>Bacillati</taxon>
        <taxon>Cyanobacteriota</taxon>
        <taxon>Cyanophyceae</taxon>
        <taxon>Coleofasciculales</taxon>
        <taxon>Coleofasciculaceae</taxon>
        <taxon>Coleofasciculus</taxon>
        <taxon>environmental samples</taxon>
    </lineage>
</organism>
<dbReference type="EMBL" id="CADCTM010000947">
    <property type="protein sequence ID" value="CAA9308727.1"/>
    <property type="molecule type" value="Genomic_DNA"/>
</dbReference>
<feature type="transmembrane region" description="Helical" evidence="1">
    <location>
        <begin position="110"/>
        <end position="132"/>
    </location>
</feature>